<protein>
    <submittedName>
        <fullName evidence="3">LuxR family transcriptional regulator</fullName>
    </submittedName>
</protein>
<proteinExistence type="predicted"/>
<dbReference type="InterPro" id="IPR000792">
    <property type="entry name" value="Tscrpt_reg_LuxR_C"/>
</dbReference>
<dbReference type="RefSeq" id="WP_135078337.1">
    <property type="nucleotide sequence ID" value="NZ_CP038267.1"/>
</dbReference>
<keyword evidence="1" id="KW-0238">DNA-binding</keyword>
<dbReference type="Proteomes" id="UP000294894">
    <property type="component" value="Chromosome"/>
</dbReference>
<dbReference type="KEGG" id="noy:EXE57_13550"/>
<feature type="domain" description="HTH luxR-type" evidence="2">
    <location>
        <begin position="464"/>
        <end position="529"/>
    </location>
</feature>
<dbReference type="PRINTS" id="PR00038">
    <property type="entry name" value="HTHLUXR"/>
</dbReference>
<dbReference type="SMART" id="SM00421">
    <property type="entry name" value="HTH_LUXR"/>
    <property type="match status" value="1"/>
</dbReference>
<evidence type="ECO:0000259" key="2">
    <source>
        <dbReference type="PROSITE" id="PS50043"/>
    </source>
</evidence>
<dbReference type="CDD" id="cd06170">
    <property type="entry name" value="LuxR_C_like"/>
    <property type="match status" value="1"/>
</dbReference>
<dbReference type="PANTHER" id="PTHR43214">
    <property type="entry name" value="TWO-COMPONENT RESPONSE REGULATOR"/>
    <property type="match status" value="1"/>
</dbReference>
<dbReference type="PROSITE" id="PS50043">
    <property type="entry name" value="HTH_LUXR_2"/>
    <property type="match status" value="1"/>
</dbReference>
<dbReference type="PANTHER" id="PTHR43214:SF42">
    <property type="entry name" value="TRANSCRIPTIONAL REGULATORY PROTEIN DESR"/>
    <property type="match status" value="1"/>
</dbReference>
<evidence type="ECO:0000256" key="1">
    <source>
        <dbReference type="ARBA" id="ARBA00023125"/>
    </source>
</evidence>
<evidence type="ECO:0000313" key="4">
    <source>
        <dbReference type="Proteomes" id="UP000294894"/>
    </source>
</evidence>
<dbReference type="PROSITE" id="PS00622">
    <property type="entry name" value="HTH_LUXR_1"/>
    <property type="match status" value="1"/>
</dbReference>
<accession>A0A4P7GN02</accession>
<evidence type="ECO:0000313" key="3">
    <source>
        <dbReference type="EMBL" id="QBR93177.1"/>
    </source>
</evidence>
<dbReference type="Pfam" id="PF00196">
    <property type="entry name" value="GerE"/>
    <property type="match status" value="1"/>
</dbReference>
<reference evidence="3 4" key="1">
    <citation type="submission" date="2019-03" db="EMBL/GenBank/DDBJ databases">
        <title>Three New Species of Nocardioides, Nocardioides euryhalodurans sp. nov., Nocardioides seonyuensis sp. nov. and Nocardioides eburneoflavus sp. nov., Iolated from Soil.</title>
        <authorList>
            <person name="Roh S.G."/>
            <person name="Lee C."/>
            <person name="Kim M.-K."/>
            <person name="Kim S.B."/>
        </authorList>
    </citation>
    <scope>NUCLEOTIDE SEQUENCE [LARGE SCALE GENOMIC DNA]</scope>
    <source>
        <strain evidence="3 4">MMS17-SY117</strain>
    </source>
</reference>
<keyword evidence="4" id="KW-1185">Reference proteome</keyword>
<dbReference type="SUPFAM" id="SSF46894">
    <property type="entry name" value="C-terminal effector domain of the bipartite response regulators"/>
    <property type="match status" value="1"/>
</dbReference>
<dbReference type="EMBL" id="CP038267">
    <property type="protein sequence ID" value="QBR93177.1"/>
    <property type="molecule type" value="Genomic_DNA"/>
</dbReference>
<dbReference type="InterPro" id="IPR036388">
    <property type="entry name" value="WH-like_DNA-bd_sf"/>
</dbReference>
<dbReference type="InterPro" id="IPR039420">
    <property type="entry name" value="WalR-like"/>
</dbReference>
<sequence>MSVAAAREAYARGDWRAAYDALDADRATLDTGDLDLLGEAAWWLGDSPGSMAVSEEVYQRLVAAGAEQEAADRALRLTLEWFTRGDVQIALAWLARARRLLGSLPRCALHGYLAYLDAAADLELTADPELAEVAAAELRAFSQEFDDPALACFSLALSGLAGIRRGRTAHGFADLDEAMLPVLAGHVDPLWSGDLYCTVIHLCDELADLSRMRAWTDALARWSRPRSETFLFAGVTRVHELQLAAAEGDWVTVEQELGERSADLVGKHGWLAGEGYYTLGEVRRLRGDAAGARTAFGQARELGHAAQPGEALLLASEGRCAEALDQLRVALAERDTLARARMLLPAVSLALREQEPAYAMTLAAELESTAARFGTPGLRAAAAQGRATLHLAAGDAAAALPLLTDALATYRDQRHRHAMALVHEQLAAAHRALGEVHRAAADVATARAIYGRLGAEPDLARTAPAQRPGGLTAREVEVLRLVAGGASNRDVAAALTISDKTVSRHLANIFTKLDVSSRTAAAGWSREHGL</sequence>
<organism evidence="3 4">
    <name type="scientific">Nocardioides euryhalodurans</name>
    <dbReference type="NCBI Taxonomy" id="2518370"/>
    <lineage>
        <taxon>Bacteria</taxon>
        <taxon>Bacillati</taxon>
        <taxon>Actinomycetota</taxon>
        <taxon>Actinomycetes</taxon>
        <taxon>Propionibacteriales</taxon>
        <taxon>Nocardioidaceae</taxon>
        <taxon>Nocardioides</taxon>
    </lineage>
</organism>
<dbReference type="GO" id="GO:0006355">
    <property type="term" value="P:regulation of DNA-templated transcription"/>
    <property type="evidence" value="ECO:0007669"/>
    <property type="project" value="InterPro"/>
</dbReference>
<name>A0A4P7GN02_9ACTN</name>
<dbReference type="AlphaFoldDB" id="A0A4P7GN02"/>
<dbReference type="InterPro" id="IPR016032">
    <property type="entry name" value="Sig_transdc_resp-reg_C-effctor"/>
</dbReference>
<dbReference type="GO" id="GO:0003677">
    <property type="term" value="F:DNA binding"/>
    <property type="evidence" value="ECO:0007669"/>
    <property type="project" value="UniProtKB-KW"/>
</dbReference>
<dbReference type="OrthoDB" id="27092at2"/>
<dbReference type="Gene3D" id="1.10.10.10">
    <property type="entry name" value="Winged helix-like DNA-binding domain superfamily/Winged helix DNA-binding domain"/>
    <property type="match status" value="1"/>
</dbReference>
<gene>
    <name evidence="3" type="ORF">EXE57_13550</name>
</gene>